<dbReference type="PANTHER" id="PTHR21294:SF8">
    <property type="entry name" value="ELECTRON TRANSFER FLAVOPROTEIN SUBUNIT BETA"/>
    <property type="match status" value="1"/>
</dbReference>
<dbReference type="Pfam" id="PF01012">
    <property type="entry name" value="ETF"/>
    <property type="match status" value="1"/>
</dbReference>
<keyword evidence="6" id="KW-1185">Reference proteome</keyword>
<reference evidence="5 6" key="1">
    <citation type="submission" date="2014-12" db="EMBL/GenBank/DDBJ databases">
        <title>Genomes of Geoalkalibacter ferrihydriticus and Geoalkalibacter subterraneus, two haloalkaliphilic metal-reducing members of the Geobacteraceae.</title>
        <authorList>
            <person name="Badalamenti J.P."/>
            <person name="Torres C.I."/>
            <person name="Krajmalnik-Brown R."/>
            <person name="Bond D.R."/>
        </authorList>
    </citation>
    <scope>NUCLEOTIDE SEQUENCE [LARGE SCALE GENOMIC DNA]</scope>
    <source>
        <strain evidence="5 6">DSM 17813</strain>
    </source>
</reference>
<comment type="similarity">
    <text evidence="1">Belongs to the ETF beta-subunit/FixA family.</text>
</comment>
<dbReference type="RefSeq" id="WP_040096873.1">
    <property type="nucleotide sequence ID" value="NZ_JWJD01000001.1"/>
</dbReference>
<proteinExistence type="inferred from homology"/>
<name>A0A0C2HZD4_9BACT</name>
<evidence type="ECO:0000313" key="5">
    <source>
        <dbReference type="EMBL" id="KIH78087.1"/>
    </source>
</evidence>
<dbReference type="Proteomes" id="UP000035068">
    <property type="component" value="Unassembled WGS sequence"/>
</dbReference>
<evidence type="ECO:0000259" key="4">
    <source>
        <dbReference type="SMART" id="SM00893"/>
    </source>
</evidence>
<dbReference type="PANTHER" id="PTHR21294">
    <property type="entry name" value="ELECTRON TRANSFER FLAVOPROTEIN BETA-SUBUNIT"/>
    <property type="match status" value="1"/>
</dbReference>
<protein>
    <submittedName>
        <fullName evidence="5">Electron transfer flavoprotein subunit beta</fullName>
    </submittedName>
</protein>
<evidence type="ECO:0000313" key="6">
    <source>
        <dbReference type="Proteomes" id="UP000035068"/>
    </source>
</evidence>
<dbReference type="Gene3D" id="3.40.50.620">
    <property type="entry name" value="HUPs"/>
    <property type="match status" value="1"/>
</dbReference>
<organism evidence="5 6">
    <name type="scientific">Geoalkalibacter ferrihydriticus DSM 17813</name>
    <dbReference type="NCBI Taxonomy" id="1121915"/>
    <lineage>
        <taxon>Bacteria</taxon>
        <taxon>Pseudomonadati</taxon>
        <taxon>Thermodesulfobacteriota</taxon>
        <taxon>Desulfuromonadia</taxon>
        <taxon>Desulfuromonadales</taxon>
        <taxon>Geoalkalibacteraceae</taxon>
        <taxon>Geoalkalibacter</taxon>
    </lineage>
</organism>
<evidence type="ECO:0000256" key="3">
    <source>
        <dbReference type="ARBA" id="ARBA00022982"/>
    </source>
</evidence>
<keyword evidence="3" id="KW-0249">Electron transport</keyword>
<sequence length="298" mass="31984">MAQNKLEILVIIRECSDPRPPVRLMAKGAGIRDRGLRRLVNPADLEALEHALALKDAGVAKVTAAALGPSHLDDSLRLALAMGVERAIRIWDGGLDGGDAVADAHLWQRLFSILRPDLILTGNRLLDCGCDPAPALAAARQGLGCVSAALSLQVNTPQVEILRKGDRGARQKILARLPCAILCESGFKEIRYPALEAVMDALSRPIEAWGLSELGLASWEVGGSGSVLEPGEFAFPRPDPLRSSTPDPSLPAFERILALLSGGIQPREGKMHFLPPEEVADNLLQIFHNEGLLPEARP</sequence>
<evidence type="ECO:0000256" key="1">
    <source>
        <dbReference type="ARBA" id="ARBA00007557"/>
    </source>
</evidence>
<comment type="caution">
    <text evidence="5">The sequence shown here is derived from an EMBL/GenBank/DDBJ whole genome shotgun (WGS) entry which is preliminary data.</text>
</comment>
<dbReference type="GO" id="GO:0009055">
    <property type="term" value="F:electron transfer activity"/>
    <property type="evidence" value="ECO:0007669"/>
    <property type="project" value="InterPro"/>
</dbReference>
<dbReference type="AlphaFoldDB" id="A0A0C2HZD4"/>
<dbReference type="InterPro" id="IPR014730">
    <property type="entry name" value="ETF_a/b_N"/>
</dbReference>
<evidence type="ECO:0000256" key="2">
    <source>
        <dbReference type="ARBA" id="ARBA00022448"/>
    </source>
</evidence>
<feature type="domain" description="Electron transfer flavoprotein alpha/beta-subunit N-terminal" evidence="4">
    <location>
        <begin position="28"/>
        <end position="218"/>
    </location>
</feature>
<gene>
    <name evidence="5" type="ORF">GFER_05755</name>
</gene>
<dbReference type="InterPro" id="IPR014729">
    <property type="entry name" value="Rossmann-like_a/b/a_fold"/>
</dbReference>
<dbReference type="EMBL" id="JWJD01000001">
    <property type="protein sequence ID" value="KIH78087.1"/>
    <property type="molecule type" value="Genomic_DNA"/>
</dbReference>
<accession>A0A0C2HZD4</accession>
<dbReference type="SMART" id="SM00893">
    <property type="entry name" value="ETF"/>
    <property type="match status" value="1"/>
</dbReference>
<dbReference type="SUPFAM" id="SSF52402">
    <property type="entry name" value="Adenine nucleotide alpha hydrolases-like"/>
    <property type="match status" value="1"/>
</dbReference>
<keyword evidence="2" id="KW-0813">Transport</keyword>
<dbReference type="InterPro" id="IPR012255">
    <property type="entry name" value="ETF_b"/>
</dbReference>